<dbReference type="InterPro" id="IPR051601">
    <property type="entry name" value="Serine_prot/Carboxylest_S33"/>
</dbReference>
<feature type="chain" id="PRO_5025545131" description="Alpha/beta-hydrolase" evidence="4">
    <location>
        <begin position="21"/>
        <end position="526"/>
    </location>
</feature>
<dbReference type="OrthoDB" id="413670at2759"/>
<gene>
    <name evidence="7" type="ORF">BT96DRAFT_1024123</name>
</gene>
<evidence type="ECO:0000256" key="3">
    <source>
        <dbReference type="ARBA" id="ARBA00022801"/>
    </source>
</evidence>
<reference evidence="7" key="1">
    <citation type="journal article" date="2019" name="Environ. Microbiol.">
        <title>Fungal ecological strategies reflected in gene transcription - a case study of two litter decomposers.</title>
        <authorList>
            <person name="Barbi F."/>
            <person name="Kohler A."/>
            <person name="Barry K."/>
            <person name="Baskaran P."/>
            <person name="Daum C."/>
            <person name="Fauchery L."/>
            <person name="Ihrmark K."/>
            <person name="Kuo A."/>
            <person name="LaButti K."/>
            <person name="Lipzen A."/>
            <person name="Morin E."/>
            <person name="Grigoriev I.V."/>
            <person name="Henrissat B."/>
            <person name="Lindahl B."/>
            <person name="Martin F."/>
        </authorList>
    </citation>
    <scope>NUCLEOTIDE SEQUENCE</scope>
    <source>
        <strain evidence="7">JB14</strain>
    </source>
</reference>
<evidence type="ECO:0000313" key="8">
    <source>
        <dbReference type="Proteomes" id="UP000799118"/>
    </source>
</evidence>
<evidence type="ECO:0000259" key="5">
    <source>
        <dbReference type="Pfam" id="PF00561"/>
    </source>
</evidence>
<evidence type="ECO:0008006" key="9">
    <source>
        <dbReference type="Google" id="ProtNLM"/>
    </source>
</evidence>
<dbReference type="Pfam" id="PF08386">
    <property type="entry name" value="Abhydrolase_4"/>
    <property type="match status" value="1"/>
</dbReference>
<dbReference type="InterPro" id="IPR000073">
    <property type="entry name" value="AB_hydrolase_1"/>
</dbReference>
<feature type="domain" description="Peptidase S33 tripeptidyl aminopeptidase-like C-terminal" evidence="6">
    <location>
        <begin position="402"/>
        <end position="489"/>
    </location>
</feature>
<keyword evidence="3" id="KW-0378">Hydrolase</keyword>
<feature type="domain" description="AB hydrolase-1" evidence="5">
    <location>
        <begin position="129"/>
        <end position="283"/>
    </location>
</feature>
<evidence type="ECO:0000256" key="4">
    <source>
        <dbReference type="SAM" id="SignalP"/>
    </source>
</evidence>
<protein>
    <recommendedName>
        <fullName evidence="9">Alpha/beta-hydrolase</fullName>
    </recommendedName>
</protein>
<dbReference type="Pfam" id="PF00561">
    <property type="entry name" value="Abhydrolase_1"/>
    <property type="match status" value="1"/>
</dbReference>
<dbReference type="PANTHER" id="PTHR43248:SF29">
    <property type="entry name" value="TRIPEPTIDYL AMINOPEPTIDASE"/>
    <property type="match status" value="1"/>
</dbReference>
<evidence type="ECO:0000259" key="6">
    <source>
        <dbReference type="Pfam" id="PF08386"/>
    </source>
</evidence>
<feature type="signal peptide" evidence="4">
    <location>
        <begin position="1"/>
        <end position="20"/>
    </location>
</feature>
<dbReference type="InterPro" id="IPR013595">
    <property type="entry name" value="Pept_S33_TAP-like_C"/>
</dbReference>
<accession>A0A6A4H1S4</accession>
<keyword evidence="8" id="KW-1185">Reference proteome</keyword>
<dbReference type="SUPFAM" id="SSF53474">
    <property type="entry name" value="alpha/beta-Hydrolases"/>
    <property type="match status" value="1"/>
</dbReference>
<evidence type="ECO:0000313" key="7">
    <source>
        <dbReference type="EMBL" id="KAE9391324.1"/>
    </source>
</evidence>
<comment type="similarity">
    <text evidence="1">Belongs to the peptidase S33 family.</text>
</comment>
<dbReference type="InterPro" id="IPR029058">
    <property type="entry name" value="AB_hydrolase_fold"/>
</dbReference>
<dbReference type="EMBL" id="ML769628">
    <property type="protein sequence ID" value="KAE9391324.1"/>
    <property type="molecule type" value="Genomic_DNA"/>
</dbReference>
<dbReference type="GO" id="GO:0016787">
    <property type="term" value="F:hydrolase activity"/>
    <property type="evidence" value="ECO:0007669"/>
    <property type="project" value="UniProtKB-KW"/>
</dbReference>
<sequence>MAHFALYCSLTWLVFGHATASSLSKKDQVQEIQWVNCTDFVPSTLVQSELTESIDPTTLHCGNLVVPMDYSKGISPSNNITISFAMRRPDNPKGLINYSPGGPGDEANSFAWAFALNISSEAFGFTGLEDFDFVAIDVRGTGFSNPINCTSSEIIPSFIPSTQAQFDEIQNITTSIYNACEAQSTPQGILNFLRSEDLANDWDSVRAALGYDITHLLALSYGTFTGAIYATKFPQRVGRFVLDSVAGTNITIDDYVVNQVKAYNRMLLRADAYCLNDTTCPFHSLGKGAIPEAFQSIIANATAGDFPNVNADDIRAVAYLSFFAGSPNFTAFNLALAEAIQGDASSFTYSGAFATEYSAGLIAVLPLFCSDIPLPDTSFDAYAKILSDVSAVDTFELRFSQILSSVAVCDAWPIHGDVTGSHPDNSSLMLVTSDFDLNTPTENVIFQRGDTPNSVVVRRHGEDDGSYYVPGPVRDVEITYLTTGVLPEATNQTFISVFEPGQTIPGPEDPYVVPVGPAAGEGFSPE</sequence>
<proteinExistence type="inferred from homology"/>
<dbReference type="AlphaFoldDB" id="A0A6A4H1S4"/>
<dbReference type="Proteomes" id="UP000799118">
    <property type="component" value="Unassembled WGS sequence"/>
</dbReference>
<evidence type="ECO:0000256" key="1">
    <source>
        <dbReference type="ARBA" id="ARBA00010088"/>
    </source>
</evidence>
<organism evidence="7 8">
    <name type="scientific">Gymnopus androsaceus JB14</name>
    <dbReference type="NCBI Taxonomy" id="1447944"/>
    <lineage>
        <taxon>Eukaryota</taxon>
        <taxon>Fungi</taxon>
        <taxon>Dikarya</taxon>
        <taxon>Basidiomycota</taxon>
        <taxon>Agaricomycotina</taxon>
        <taxon>Agaricomycetes</taxon>
        <taxon>Agaricomycetidae</taxon>
        <taxon>Agaricales</taxon>
        <taxon>Marasmiineae</taxon>
        <taxon>Omphalotaceae</taxon>
        <taxon>Gymnopus</taxon>
    </lineage>
</organism>
<dbReference type="Gene3D" id="3.40.50.1820">
    <property type="entry name" value="alpha/beta hydrolase"/>
    <property type="match status" value="1"/>
</dbReference>
<name>A0A6A4H1S4_9AGAR</name>
<keyword evidence="2 4" id="KW-0732">Signal</keyword>
<dbReference type="PANTHER" id="PTHR43248">
    <property type="entry name" value="2-SUCCINYL-6-HYDROXY-2,4-CYCLOHEXADIENE-1-CARBOXYLATE SYNTHASE"/>
    <property type="match status" value="1"/>
</dbReference>
<evidence type="ECO:0000256" key="2">
    <source>
        <dbReference type="ARBA" id="ARBA00022729"/>
    </source>
</evidence>